<evidence type="ECO:0000256" key="1">
    <source>
        <dbReference type="SAM" id="Phobius"/>
    </source>
</evidence>
<evidence type="ECO:0000313" key="2">
    <source>
        <dbReference type="Ensembl" id="ENSEBUP00000023199.1"/>
    </source>
</evidence>
<keyword evidence="1" id="KW-1133">Transmembrane helix</keyword>
<proteinExistence type="predicted"/>
<reference evidence="2" key="2">
    <citation type="submission" date="2025-09" db="UniProtKB">
        <authorList>
            <consortium name="Ensembl"/>
        </authorList>
    </citation>
    <scope>IDENTIFICATION</scope>
</reference>
<dbReference type="GeneTree" id="ENSGT00940000175108"/>
<reference evidence="2" key="1">
    <citation type="submission" date="2025-08" db="UniProtKB">
        <authorList>
            <consortium name="Ensembl"/>
        </authorList>
    </citation>
    <scope>IDENTIFICATION</scope>
</reference>
<keyword evidence="1" id="KW-0472">Membrane</keyword>
<dbReference type="PANTHER" id="PTHR32493">
    <property type="entry name" value="SUSHI DOMAIN-CONTAINING PROTEIN 5"/>
    <property type="match status" value="1"/>
</dbReference>
<dbReference type="AlphaFoldDB" id="A0A8C4R061"/>
<organism evidence="2 3">
    <name type="scientific">Eptatretus burgeri</name>
    <name type="common">Inshore hagfish</name>
    <dbReference type="NCBI Taxonomy" id="7764"/>
    <lineage>
        <taxon>Eukaryota</taxon>
        <taxon>Metazoa</taxon>
        <taxon>Chordata</taxon>
        <taxon>Craniata</taxon>
        <taxon>Vertebrata</taxon>
        <taxon>Cyclostomata</taxon>
        <taxon>Myxini</taxon>
        <taxon>Myxiniformes</taxon>
        <taxon>Myxinidae</taxon>
        <taxon>Eptatretinae</taxon>
        <taxon>Eptatretus</taxon>
    </lineage>
</organism>
<dbReference type="GO" id="GO:0007219">
    <property type="term" value="P:Notch signaling pathway"/>
    <property type="evidence" value="ECO:0007669"/>
    <property type="project" value="TreeGrafter"/>
</dbReference>
<keyword evidence="1" id="KW-0812">Transmembrane</keyword>
<name>A0A8C4R061_EPTBU</name>
<accession>A0A8C4R061</accession>
<dbReference type="InterPro" id="IPR053298">
    <property type="entry name" value="Sushi_domain_protein"/>
</dbReference>
<feature type="transmembrane region" description="Helical" evidence="1">
    <location>
        <begin position="104"/>
        <end position="125"/>
    </location>
</feature>
<sequence length="155" mass="17127">MPFSTKGVFGEAETSTSNTFTSDYHLDSTATLDDTRSSDFVEGDYYAFETFPTESHTEDYVYPTPLDRIHDVHTHPGLEGAHVFPTSDTCAGGACSGDSTSTTVAIVVTILCVLLILSVLGIWCYKKKQQQPSAYQFSNKGHSRQREDIEMQIKV</sequence>
<dbReference type="Ensembl" id="ENSEBUT00000023775.1">
    <property type="protein sequence ID" value="ENSEBUP00000023199.1"/>
    <property type="gene ID" value="ENSEBUG00000014290.1"/>
</dbReference>
<dbReference type="Proteomes" id="UP000694388">
    <property type="component" value="Unplaced"/>
</dbReference>
<evidence type="ECO:0000313" key="3">
    <source>
        <dbReference type="Proteomes" id="UP000694388"/>
    </source>
</evidence>
<keyword evidence="3" id="KW-1185">Reference proteome</keyword>
<protein>
    <submittedName>
        <fullName evidence="2">Uncharacterized protein</fullName>
    </submittedName>
</protein>
<dbReference type="PANTHER" id="PTHR32493:SF0">
    <property type="entry name" value="SUSHI DOMAIN-CONTAINING PROTEIN 5"/>
    <property type="match status" value="1"/>
</dbReference>